<sequence>MLATRATAVIPRFSRFAWLMGLYAENHQRLQRIFAPADLAPGEYVSSIGDGLDLHLSVIARHAYTVELKLTYGLLDPETGEADPSAHVRMYNDALQVEATHCYAGRRWQDVLGLRPAHSTLLNHRLRMNAFLNKWLAYIDEQGHGRHSLRSRNGLGSQEKNSLGIA</sequence>
<comment type="caution">
    <text evidence="2">The sequence shown here is derived from an EMBL/GenBank/DDBJ whole genome shotgun (WGS) entry which is preliminary data.</text>
</comment>
<dbReference type="OrthoDB" id="9793663at2"/>
<feature type="region of interest" description="Disordered" evidence="1">
    <location>
        <begin position="147"/>
        <end position="166"/>
    </location>
</feature>
<evidence type="ECO:0000313" key="3">
    <source>
        <dbReference type="Proteomes" id="UP000321248"/>
    </source>
</evidence>
<dbReference type="Pfam" id="PF06853">
    <property type="entry name" value="DUF1249"/>
    <property type="match status" value="1"/>
</dbReference>
<dbReference type="PANTHER" id="PTHR38774">
    <property type="entry name" value="CYTOPLASMIC PROTEIN-RELATED"/>
    <property type="match status" value="1"/>
</dbReference>
<evidence type="ECO:0000256" key="1">
    <source>
        <dbReference type="SAM" id="MobiDB-lite"/>
    </source>
</evidence>
<dbReference type="EMBL" id="VRTS01000003">
    <property type="protein sequence ID" value="TXK64502.1"/>
    <property type="molecule type" value="Genomic_DNA"/>
</dbReference>
<name>A0A5C8KVI7_9GAMM</name>
<dbReference type="InterPro" id="IPR009659">
    <property type="entry name" value="DUF1249"/>
</dbReference>
<accession>A0A5C8KVI7</accession>
<feature type="compositionally biased region" description="Polar residues" evidence="1">
    <location>
        <begin position="154"/>
        <end position="166"/>
    </location>
</feature>
<organism evidence="2 3">
    <name type="scientific">Alkalisalibacterium limincola</name>
    <dbReference type="NCBI Taxonomy" id="2699169"/>
    <lineage>
        <taxon>Bacteria</taxon>
        <taxon>Pseudomonadati</taxon>
        <taxon>Pseudomonadota</taxon>
        <taxon>Gammaproteobacteria</taxon>
        <taxon>Lysobacterales</taxon>
        <taxon>Lysobacteraceae</taxon>
        <taxon>Alkalisalibacterium</taxon>
    </lineage>
</organism>
<proteinExistence type="predicted"/>
<dbReference type="AlphaFoldDB" id="A0A5C8KVI7"/>
<dbReference type="PANTHER" id="PTHR38774:SF1">
    <property type="entry name" value="CYTOPLASMIC PROTEIN"/>
    <property type="match status" value="1"/>
</dbReference>
<reference evidence="2 3" key="1">
    <citation type="submission" date="2019-08" db="EMBL/GenBank/DDBJ databases">
        <authorList>
            <person name="Karlyshev A.V."/>
        </authorList>
    </citation>
    <scope>NUCLEOTIDE SEQUENCE [LARGE SCALE GENOMIC DNA]</scope>
    <source>
        <strain evidence="2 3">Alg18-2.2</strain>
    </source>
</reference>
<evidence type="ECO:0000313" key="2">
    <source>
        <dbReference type="EMBL" id="TXK64502.1"/>
    </source>
</evidence>
<gene>
    <name evidence="2" type="ORF">FU658_06375</name>
</gene>
<dbReference type="Proteomes" id="UP000321248">
    <property type="component" value="Unassembled WGS sequence"/>
</dbReference>
<protein>
    <submittedName>
        <fullName evidence="2">DUF1249 domain-containing protein</fullName>
    </submittedName>
</protein>
<keyword evidence="3" id="KW-1185">Reference proteome</keyword>
<dbReference type="RefSeq" id="WP_147891313.1">
    <property type="nucleotide sequence ID" value="NZ_VRTS01000003.1"/>
</dbReference>